<dbReference type="InterPro" id="IPR005503">
    <property type="entry name" value="FliL"/>
</dbReference>
<keyword evidence="11" id="KW-0282">Flagellum</keyword>
<evidence type="ECO:0000256" key="6">
    <source>
        <dbReference type="ARBA" id="ARBA00022692"/>
    </source>
</evidence>
<dbReference type="GO" id="GO:0071978">
    <property type="term" value="P:bacterial-type flagellum-dependent swarming motility"/>
    <property type="evidence" value="ECO:0007669"/>
    <property type="project" value="TreeGrafter"/>
</dbReference>
<protein>
    <recommendedName>
        <fullName evidence="10">Flagellar protein FliL</fullName>
    </recommendedName>
</protein>
<evidence type="ECO:0000313" key="11">
    <source>
        <dbReference type="EMBL" id="QIK51605.1"/>
    </source>
</evidence>
<keyword evidence="7 10" id="KW-0283">Flagellar rotation</keyword>
<dbReference type="GO" id="GO:0006935">
    <property type="term" value="P:chemotaxis"/>
    <property type="evidence" value="ECO:0007669"/>
    <property type="project" value="UniProtKB-KW"/>
</dbReference>
<evidence type="ECO:0000256" key="2">
    <source>
        <dbReference type="ARBA" id="ARBA00004162"/>
    </source>
</evidence>
<dbReference type="Proteomes" id="UP000501830">
    <property type="component" value="Chromosome"/>
</dbReference>
<keyword evidence="11" id="KW-0969">Cilium</keyword>
<evidence type="ECO:0000256" key="9">
    <source>
        <dbReference type="ARBA" id="ARBA00023136"/>
    </source>
</evidence>
<keyword evidence="6" id="KW-0812">Transmembrane</keyword>
<dbReference type="AlphaFoldDB" id="A0A6G7WH39"/>
<evidence type="ECO:0000256" key="3">
    <source>
        <dbReference type="ARBA" id="ARBA00008281"/>
    </source>
</evidence>
<dbReference type="PANTHER" id="PTHR35091:SF2">
    <property type="entry name" value="FLAGELLAR PROTEIN FLIL"/>
    <property type="match status" value="1"/>
</dbReference>
<evidence type="ECO:0000313" key="12">
    <source>
        <dbReference type="Proteomes" id="UP000501830"/>
    </source>
</evidence>
<dbReference type="KEGG" id="jpo:G7058_05805"/>
<gene>
    <name evidence="11" type="ORF">G7058_05805</name>
</gene>
<keyword evidence="12" id="KW-1185">Reference proteome</keyword>
<reference evidence="11 12" key="1">
    <citation type="journal article" date="2017" name="Int. J. Syst. Evol. Microbiol.">
        <title>Jeotgalibaca porci sp. nov. and Jeotgalibaca arthritidis sp. nov., isolated from pigs, and emended description of the genus Jeotgalibaca.</title>
        <authorList>
            <person name="Zamora L."/>
            <person name="Perez-Sancho M."/>
            <person name="Dominguez L."/>
            <person name="Fernandez-Garayzabal J.F."/>
            <person name="Vela A.I."/>
        </authorList>
    </citation>
    <scope>NUCLEOTIDE SEQUENCE [LARGE SCALE GENOMIC DNA]</scope>
    <source>
        <strain evidence="11 12">CCUG 69148</strain>
    </source>
</reference>
<proteinExistence type="inferred from homology"/>
<accession>A0A6G7WH39</accession>
<dbReference type="GO" id="GO:0009425">
    <property type="term" value="C:bacterial-type flagellum basal body"/>
    <property type="evidence" value="ECO:0007669"/>
    <property type="project" value="InterPro"/>
</dbReference>
<keyword evidence="5 10" id="KW-0145">Chemotaxis</keyword>
<keyword evidence="11" id="KW-0966">Cell projection</keyword>
<evidence type="ECO:0000256" key="5">
    <source>
        <dbReference type="ARBA" id="ARBA00022500"/>
    </source>
</evidence>
<name>A0A6G7WH39_9LACT</name>
<evidence type="ECO:0000256" key="8">
    <source>
        <dbReference type="ARBA" id="ARBA00022989"/>
    </source>
</evidence>
<keyword evidence="4 10" id="KW-1003">Cell membrane</keyword>
<evidence type="ECO:0000256" key="4">
    <source>
        <dbReference type="ARBA" id="ARBA00022475"/>
    </source>
</evidence>
<sequence>MEKEKTGMNLPKMIILGVVVAILGVGGGALGSYLTSDQALAFMQPSEPEEIIYIKVPYSEFLINLKPLASNDKSFLRMGFTFAVLDEEKETILLEEEAKVRDTIIALLRKKTSESVFNEEGSNLTIKQEVEEQVNQLLGDTIIEEVFITDMVMQ</sequence>
<organism evidence="11 12">
    <name type="scientific">Jeotgalibaca porci</name>
    <dbReference type="NCBI Taxonomy" id="1868793"/>
    <lineage>
        <taxon>Bacteria</taxon>
        <taxon>Bacillati</taxon>
        <taxon>Bacillota</taxon>
        <taxon>Bacilli</taxon>
        <taxon>Lactobacillales</taxon>
        <taxon>Carnobacteriaceae</taxon>
        <taxon>Jeotgalibaca</taxon>
    </lineage>
</organism>
<comment type="similarity">
    <text evidence="3 10">Belongs to the FliL family.</text>
</comment>
<dbReference type="GeneID" id="94552787"/>
<comment type="function">
    <text evidence="1 10">Controls the rotational direction of flagella during chemotaxis.</text>
</comment>
<evidence type="ECO:0000256" key="7">
    <source>
        <dbReference type="ARBA" id="ARBA00022779"/>
    </source>
</evidence>
<dbReference type="Pfam" id="PF03748">
    <property type="entry name" value="FliL"/>
    <property type="match status" value="1"/>
</dbReference>
<dbReference type="PANTHER" id="PTHR35091">
    <property type="entry name" value="FLAGELLAR PROTEIN FLIL"/>
    <property type="match status" value="1"/>
</dbReference>
<dbReference type="EMBL" id="CP049889">
    <property type="protein sequence ID" value="QIK51605.1"/>
    <property type="molecule type" value="Genomic_DNA"/>
</dbReference>
<evidence type="ECO:0000256" key="10">
    <source>
        <dbReference type="RuleBase" id="RU364125"/>
    </source>
</evidence>
<dbReference type="RefSeq" id="WP_166062662.1">
    <property type="nucleotide sequence ID" value="NZ_CP049889.1"/>
</dbReference>
<keyword evidence="9 10" id="KW-0472">Membrane</keyword>
<dbReference type="GO" id="GO:0005886">
    <property type="term" value="C:plasma membrane"/>
    <property type="evidence" value="ECO:0007669"/>
    <property type="project" value="UniProtKB-SubCell"/>
</dbReference>
<evidence type="ECO:0000256" key="1">
    <source>
        <dbReference type="ARBA" id="ARBA00002254"/>
    </source>
</evidence>
<comment type="subcellular location">
    <subcellularLocation>
        <location evidence="2">Cell membrane</location>
        <topology evidence="2">Single-pass membrane protein</topology>
    </subcellularLocation>
</comment>
<keyword evidence="8" id="KW-1133">Transmembrane helix</keyword>